<keyword evidence="1" id="KW-0378">Hydrolase</keyword>
<comment type="caution">
    <text evidence="5">The sequence shown here is derived from an EMBL/GenBank/DDBJ whole genome shotgun (WGS) entry which is preliminary data.</text>
</comment>
<dbReference type="GO" id="GO:0005615">
    <property type="term" value="C:extracellular space"/>
    <property type="evidence" value="ECO:0007669"/>
    <property type="project" value="TreeGrafter"/>
</dbReference>
<dbReference type="PANTHER" id="PTHR10340">
    <property type="entry name" value="SPHINGOMYELIN PHOSPHODIESTERASE"/>
    <property type="match status" value="1"/>
</dbReference>
<organism evidence="5 6">
    <name type="scientific">Folsomia candida</name>
    <name type="common">Springtail</name>
    <dbReference type="NCBI Taxonomy" id="158441"/>
    <lineage>
        <taxon>Eukaryota</taxon>
        <taxon>Metazoa</taxon>
        <taxon>Ecdysozoa</taxon>
        <taxon>Arthropoda</taxon>
        <taxon>Hexapoda</taxon>
        <taxon>Collembola</taxon>
        <taxon>Entomobryomorpha</taxon>
        <taxon>Isotomoidea</taxon>
        <taxon>Isotomidae</taxon>
        <taxon>Proisotominae</taxon>
        <taxon>Folsomia</taxon>
    </lineage>
</organism>
<keyword evidence="2" id="KW-0325">Glycoprotein</keyword>
<dbReference type="STRING" id="158441.A0A226E5Y3"/>
<accession>A0A226E5Y3</accession>
<evidence type="ECO:0000256" key="1">
    <source>
        <dbReference type="ARBA" id="ARBA00022801"/>
    </source>
</evidence>
<dbReference type="InterPro" id="IPR004843">
    <property type="entry name" value="Calcineurin-like_PHP"/>
</dbReference>
<protein>
    <submittedName>
        <fullName evidence="5">Acid sphingomyelinase-like phosphodiesterase 3b</fullName>
    </submittedName>
</protein>
<feature type="compositionally biased region" description="Polar residues" evidence="3">
    <location>
        <begin position="1"/>
        <end position="11"/>
    </location>
</feature>
<feature type="region of interest" description="Disordered" evidence="3">
    <location>
        <begin position="1"/>
        <end position="29"/>
    </location>
</feature>
<gene>
    <name evidence="5" type="ORF">Fcan01_12708</name>
</gene>
<sequence>MRSFVVNNNSKSEAESSRRRRVGGGRGGDRARERFWPGWLLCDRRDGGEIGHGHAGGPAGVCWRQNGGFRSPEGHGRYGSHSCDSPFILVESAIKAMKNITGHEGIEFILWTGDSVSHSTYHDESIKDDTVFSVLKNITYLLKTQFPFSNIYPVLGNMDWYAKSRMTSSAGYAEFHNRLKLYGQLWSNWVPPESLFDFEKGGYYAIQARDRRTLLLILNTSLYEKRQWIGANEEDPAGTDNSQFAWLHEKLKMAMAMGNMVFIIGHIPPGKMERYMSSRFGHHAYQDQFNKR</sequence>
<dbReference type="OrthoDB" id="348678at2759"/>
<evidence type="ECO:0000259" key="4">
    <source>
        <dbReference type="Pfam" id="PF00149"/>
    </source>
</evidence>
<dbReference type="Pfam" id="PF00149">
    <property type="entry name" value="Metallophos"/>
    <property type="match status" value="1"/>
</dbReference>
<dbReference type="Proteomes" id="UP000198287">
    <property type="component" value="Unassembled WGS sequence"/>
</dbReference>
<evidence type="ECO:0000313" key="5">
    <source>
        <dbReference type="EMBL" id="OXA53033.1"/>
    </source>
</evidence>
<evidence type="ECO:0000313" key="6">
    <source>
        <dbReference type="Proteomes" id="UP000198287"/>
    </source>
</evidence>
<dbReference type="AlphaFoldDB" id="A0A226E5Y3"/>
<keyword evidence="6" id="KW-1185">Reference proteome</keyword>
<dbReference type="InterPro" id="IPR029052">
    <property type="entry name" value="Metallo-depent_PP-like"/>
</dbReference>
<dbReference type="PANTHER" id="PTHR10340:SF57">
    <property type="entry name" value="METALLOPHOS DOMAIN-CONTAINING PROTEIN"/>
    <property type="match status" value="1"/>
</dbReference>
<evidence type="ECO:0000256" key="3">
    <source>
        <dbReference type="SAM" id="MobiDB-lite"/>
    </source>
</evidence>
<dbReference type="Gene3D" id="3.60.21.10">
    <property type="match status" value="1"/>
</dbReference>
<reference evidence="5 6" key="1">
    <citation type="submission" date="2015-12" db="EMBL/GenBank/DDBJ databases">
        <title>The genome of Folsomia candida.</title>
        <authorList>
            <person name="Faddeeva A."/>
            <person name="Derks M.F."/>
            <person name="Anvar Y."/>
            <person name="Smit S."/>
            <person name="Van Straalen N."/>
            <person name="Roelofs D."/>
        </authorList>
    </citation>
    <scope>NUCLEOTIDE SEQUENCE [LARGE SCALE GENOMIC DNA]</scope>
    <source>
        <strain evidence="5 6">VU population</strain>
        <tissue evidence="5">Whole body</tissue>
    </source>
</reference>
<dbReference type="SUPFAM" id="SSF56300">
    <property type="entry name" value="Metallo-dependent phosphatases"/>
    <property type="match status" value="1"/>
</dbReference>
<evidence type="ECO:0000256" key="2">
    <source>
        <dbReference type="ARBA" id="ARBA00023180"/>
    </source>
</evidence>
<feature type="domain" description="Calcineurin-like phosphoesterase" evidence="4">
    <location>
        <begin position="94"/>
        <end position="285"/>
    </location>
</feature>
<dbReference type="EMBL" id="LNIX01000006">
    <property type="protein sequence ID" value="OXA53033.1"/>
    <property type="molecule type" value="Genomic_DNA"/>
</dbReference>
<name>A0A226E5Y3_FOLCA</name>
<dbReference type="GO" id="GO:0008081">
    <property type="term" value="F:phosphoric diester hydrolase activity"/>
    <property type="evidence" value="ECO:0007669"/>
    <property type="project" value="TreeGrafter"/>
</dbReference>
<proteinExistence type="predicted"/>